<dbReference type="Proteomes" id="UP000325440">
    <property type="component" value="Unassembled WGS sequence"/>
</dbReference>
<dbReference type="EMBL" id="CABPRJ010001940">
    <property type="protein sequence ID" value="VVC42173.1"/>
    <property type="molecule type" value="Genomic_DNA"/>
</dbReference>
<keyword evidence="1" id="KW-0472">Membrane</keyword>
<keyword evidence="3" id="KW-1185">Reference proteome</keyword>
<proteinExistence type="predicted"/>
<protein>
    <submittedName>
        <fullName evidence="2">Uncharacterized protein</fullName>
    </submittedName>
</protein>
<accession>A0A5E4NET3</accession>
<evidence type="ECO:0000256" key="1">
    <source>
        <dbReference type="SAM" id="Phobius"/>
    </source>
</evidence>
<feature type="transmembrane region" description="Helical" evidence="1">
    <location>
        <begin position="39"/>
        <end position="56"/>
    </location>
</feature>
<keyword evidence="1" id="KW-0812">Transmembrane</keyword>
<organism evidence="2 3">
    <name type="scientific">Cinara cedri</name>
    <dbReference type="NCBI Taxonomy" id="506608"/>
    <lineage>
        <taxon>Eukaryota</taxon>
        <taxon>Metazoa</taxon>
        <taxon>Ecdysozoa</taxon>
        <taxon>Arthropoda</taxon>
        <taxon>Hexapoda</taxon>
        <taxon>Insecta</taxon>
        <taxon>Pterygota</taxon>
        <taxon>Neoptera</taxon>
        <taxon>Paraneoptera</taxon>
        <taxon>Hemiptera</taxon>
        <taxon>Sternorrhyncha</taxon>
        <taxon>Aphidomorpha</taxon>
        <taxon>Aphidoidea</taxon>
        <taxon>Aphididae</taxon>
        <taxon>Lachninae</taxon>
        <taxon>Cinara</taxon>
    </lineage>
</organism>
<sequence length="87" mass="10471">MGDCENDGKQKLSRQMIFPYTFTAKIVQFPFKMHLKHHWMFPWFMGAGILCLPVFYKLQQLANSESNVIAWAEKRRLEEKQYKEKWA</sequence>
<evidence type="ECO:0000313" key="3">
    <source>
        <dbReference type="Proteomes" id="UP000325440"/>
    </source>
</evidence>
<dbReference type="OrthoDB" id="6067390at2759"/>
<evidence type="ECO:0000313" key="2">
    <source>
        <dbReference type="EMBL" id="VVC42173.1"/>
    </source>
</evidence>
<keyword evidence="1" id="KW-1133">Transmembrane helix</keyword>
<name>A0A5E4NET3_9HEMI</name>
<dbReference type="AlphaFoldDB" id="A0A5E4NET3"/>
<reference evidence="2 3" key="1">
    <citation type="submission" date="2019-08" db="EMBL/GenBank/DDBJ databases">
        <authorList>
            <person name="Alioto T."/>
            <person name="Alioto T."/>
            <person name="Gomez Garrido J."/>
        </authorList>
    </citation>
    <scope>NUCLEOTIDE SEQUENCE [LARGE SCALE GENOMIC DNA]</scope>
</reference>
<gene>
    <name evidence="2" type="ORF">CINCED_3A017605</name>
</gene>